<keyword evidence="6" id="KW-1185">Reference proteome</keyword>
<dbReference type="Pfam" id="PF12802">
    <property type="entry name" value="MarR_2"/>
    <property type="match status" value="1"/>
</dbReference>
<protein>
    <submittedName>
        <fullName evidence="5">DNA-binding MarR family transcriptional regulator</fullName>
    </submittedName>
</protein>
<evidence type="ECO:0000313" key="6">
    <source>
        <dbReference type="Proteomes" id="UP000291591"/>
    </source>
</evidence>
<comment type="caution">
    <text evidence="5">The sequence shown here is derived from an EMBL/GenBank/DDBJ whole genome shotgun (WGS) entry which is preliminary data.</text>
</comment>
<dbReference type="GO" id="GO:0003677">
    <property type="term" value="F:DNA binding"/>
    <property type="evidence" value="ECO:0007669"/>
    <property type="project" value="UniProtKB-KW"/>
</dbReference>
<accession>A0A4Q7V1P1</accession>
<dbReference type="GO" id="GO:0003700">
    <property type="term" value="F:DNA-binding transcription factor activity"/>
    <property type="evidence" value="ECO:0007669"/>
    <property type="project" value="InterPro"/>
</dbReference>
<dbReference type="AlphaFoldDB" id="A0A4Q7V1P1"/>
<evidence type="ECO:0000259" key="4">
    <source>
        <dbReference type="PROSITE" id="PS50995"/>
    </source>
</evidence>
<dbReference type="PROSITE" id="PS50995">
    <property type="entry name" value="HTH_MARR_2"/>
    <property type="match status" value="1"/>
</dbReference>
<dbReference type="Gene3D" id="1.10.10.10">
    <property type="entry name" value="Winged helix-like DNA-binding domain superfamily/Winged helix DNA-binding domain"/>
    <property type="match status" value="1"/>
</dbReference>
<dbReference type="PANTHER" id="PTHR33164">
    <property type="entry name" value="TRANSCRIPTIONAL REGULATOR, MARR FAMILY"/>
    <property type="match status" value="1"/>
</dbReference>
<dbReference type="SMART" id="SM00347">
    <property type="entry name" value="HTH_MARR"/>
    <property type="match status" value="1"/>
</dbReference>
<reference evidence="5 6" key="1">
    <citation type="submission" date="2019-02" db="EMBL/GenBank/DDBJ databases">
        <title>Sequencing the genomes of 1000 actinobacteria strains.</title>
        <authorList>
            <person name="Klenk H.-P."/>
        </authorList>
    </citation>
    <scope>NUCLEOTIDE SEQUENCE [LARGE SCALE GENOMIC DNA]</scope>
    <source>
        <strain evidence="5 6">DSM 45779</strain>
    </source>
</reference>
<keyword evidence="1" id="KW-0805">Transcription regulation</keyword>
<gene>
    <name evidence="5" type="ORF">EV383_3420</name>
</gene>
<dbReference type="InterPro" id="IPR023187">
    <property type="entry name" value="Tscrpt_reg_MarR-type_CS"/>
</dbReference>
<dbReference type="PANTHER" id="PTHR33164:SF43">
    <property type="entry name" value="HTH-TYPE TRANSCRIPTIONAL REPRESSOR YETL"/>
    <property type="match status" value="1"/>
</dbReference>
<organism evidence="5 6">
    <name type="scientific">Pseudonocardia sediminis</name>
    <dbReference type="NCBI Taxonomy" id="1397368"/>
    <lineage>
        <taxon>Bacteria</taxon>
        <taxon>Bacillati</taxon>
        <taxon>Actinomycetota</taxon>
        <taxon>Actinomycetes</taxon>
        <taxon>Pseudonocardiales</taxon>
        <taxon>Pseudonocardiaceae</taxon>
        <taxon>Pseudonocardia</taxon>
    </lineage>
</organism>
<dbReference type="EMBL" id="SHKL01000001">
    <property type="protein sequence ID" value="RZT86523.1"/>
    <property type="molecule type" value="Genomic_DNA"/>
</dbReference>
<keyword evidence="2 5" id="KW-0238">DNA-binding</keyword>
<dbReference type="GO" id="GO:0006950">
    <property type="term" value="P:response to stress"/>
    <property type="evidence" value="ECO:0007669"/>
    <property type="project" value="TreeGrafter"/>
</dbReference>
<dbReference type="InterPro" id="IPR036390">
    <property type="entry name" value="WH_DNA-bd_sf"/>
</dbReference>
<evidence type="ECO:0000313" key="5">
    <source>
        <dbReference type="EMBL" id="RZT86523.1"/>
    </source>
</evidence>
<evidence type="ECO:0000256" key="2">
    <source>
        <dbReference type="ARBA" id="ARBA00023125"/>
    </source>
</evidence>
<dbReference type="RefSeq" id="WP_423213651.1">
    <property type="nucleotide sequence ID" value="NZ_SHKL01000001.1"/>
</dbReference>
<sequence>MPATFSHTPSTLYMVKQLELAIRAVLDDVLRPYGITAPQYTALTALAARDGLTSAQLARRSFVTPQTMHEQVITLERAGLVSRDKDATNRRILLIHLTPLGRERMRACAGVVSELEGLVEGVMSPEELTAFRDRLERAHQAVAPVARGTAAPTA</sequence>
<evidence type="ECO:0000256" key="1">
    <source>
        <dbReference type="ARBA" id="ARBA00023015"/>
    </source>
</evidence>
<dbReference type="SUPFAM" id="SSF46785">
    <property type="entry name" value="Winged helix' DNA-binding domain"/>
    <property type="match status" value="1"/>
</dbReference>
<name>A0A4Q7V1P1_PSEST</name>
<feature type="domain" description="HTH marR-type" evidence="4">
    <location>
        <begin position="8"/>
        <end position="140"/>
    </location>
</feature>
<evidence type="ECO:0000256" key="3">
    <source>
        <dbReference type="ARBA" id="ARBA00023163"/>
    </source>
</evidence>
<dbReference type="InterPro" id="IPR039422">
    <property type="entry name" value="MarR/SlyA-like"/>
</dbReference>
<dbReference type="PROSITE" id="PS01117">
    <property type="entry name" value="HTH_MARR_1"/>
    <property type="match status" value="1"/>
</dbReference>
<dbReference type="Proteomes" id="UP000291591">
    <property type="component" value="Unassembled WGS sequence"/>
</dbReference>
<keyword evidence="3" id="KW-0804">Transcription</keyword>
<dbReference type="InterPro" id="IPR000835">
    <property type="entry name" value="HTH_MarR-typ"/>
</dbReference>
<dbReference type="InterPro" id="IPR036388">
    <property type="entry name" value="WH-like_DNA-bd_sf"/>
</dbReference>
<proteinExistence type="predicted"/>